<feature type="domain" description="AAA-ATPase-like" evidence="2">
    <location>
        <begin position="135"/>
        <end position="298"/>
    </location>
</feature>
<evidence type="ECO:0000259" key="2">
    <source>
        <dbReference type="Pfam" id="PF09820"/>
    </source>
</evidence>
<comment type="caution">
    <text evidence="3">The sequence shown here is derived from an EMBL/GenBank/DDBJ whole genome shotgun (WGS) entry which is preliminary data.</text>
</comment>
<keyword evidence="4" id="KW-1185">Reference proteome</keyword>
<accession>A0AAD6U5L7</accession>
<evidence type="ECO:0000313" key="3">
    <source>
        <dbReference type="EMBL" id="KAJ7091914.1"/>
    </source>
</evidence>
<dbReference type="EMBL" id="JARJCN010000019">
    <property type="protein sequence ID" value="KAJ7091914.1"/>
    <property type="molecule type" value="Genomic_DNA"/>
</dbReference>
<proteinExistence type="predicted"/>
<dbReference type="AlphaFoldDB" id="A0AAD6U5L7"/>
<dbReference type="InterPro" id="IPR018631">
    <property type="entry name" value="AAA-ATPase-like_dom"/>
</dbReference>
<dbReference type="PANTHER" id="PTHR34825">
    <property type="entry name" value="CONSERVED PROTEIN, WITH A WEAK D-GALACTARATE DEHYDRATASE/ALTRONATE HYDROLASE DOMAIN"/>
    <property type="match status" value="1"/>
</dbReference>
<feature type="region of interest" description="Disordered" evidence="1">
    <location>
        <begin position="1"/>
        <end position="46"/>
    </location>
</feature>
<sequence length="710" mass="78676">MTAPLCDKSDRGSCFPPSMATPLSAFPESAVQEDAHTGYRTDSGDGPLFAELCKAIGYDSDSDSDDSEFYFSSTPSSWSTGSARSKRTWDDKSDSNNEPSQKRPRRGQPSPVSSHSSLQRCLPRHLDDAFLNFCRRPGTAFVDKTQCIRQIPNKFRSLLLRPPRFGKTVFLSTLMDYYDVCRVRTFDRHFGSLAVVTRDPQSIPGHSQHLCLFIDLADVGVYSDTAIANSILRVAKMFLFTYASELQVRAPSGFFKDENDDVFARLFELVASRGYTLFVAIDNYDVPLMHPTTHDTLASVGDIERTVDEYVWRPLLAGSHVIDKLLVAGAFPVKYPALESMDLKSLPGFQLSCGFTEQETLDLARSVLGITPDMAEIQRSCGGYIFSATEPDRAAAQPLLHPQRVINRLSSLSSQHLHPDDAEDVSYHLLSDILRLRLVPSSNVPGAVTPEDLIGLLAAGAVENNERDTTLPFNAAALTLYHAGALTYDHQMANTLRVANDAVLSQMYAAVRADFTERYDLGTEFGAKLRGHSFSDNTTLLATVLSRILQDLSQVSFGRRYEPTIHGFLELVLRSAVAWSDTKVDPSILPAIKRIIKVPGFPINLEDVWELSTLTLQGIWRAAYPNDGDTPTVEALRTLHKELVQDDEEQLLARPCAVWSSSLHAMEMRLVGDFFDAEPEYPQFLAVGGARVLLRQRPRDSAPIPNDSGL</sequence>
<dbReference type="Proteomes" id="UP001222325">
    <property type="component" value="Unassembled WGS sequence"/>
</dbReference>
<evidence type="ECO:0000313" key="4">
    <source>
        <dbReference type="Proteomes" id="UP001222325"/>
    </source>
</evidence>
<dbReference type="PANTHER" id="PTHR34825:SF1">
    <property type="entry name" value="AAA-ATPASE-LIKE DOMAIN-CONTAINING PROTEIN"/>
    <property type="match status" value="1"/>
</dbReference>
<dbReference type="Pfam" id="PF09820">
    <property type="entry name" value="AAA-ATPase_like"/>
    <property type="match status" value="1"/>
</dbReference>
<reference evidence="3" key="1">
    <citation type="submission" date="2023-03" db="EMBL/GenBank/DDBJ databases">
        <title>Massive genome expansion in bonnet fungi (Mycena s.s.) driven by repeated elements and novel gene families across ecological guilds.</title>
        <authorList>
            <consortium name="Lawrence Berkeley National Laboratory"/>
            <person name="Harder C.B."/>
            <person name="Miyauchi S."/>
            <person name="Viragh M."/>
            <person name="Kuo A."/>
            <person name="Thoen E."/>
            <person name="Andreopoulos B."/>
            <person name="Lu D."/>
            <person name="Skrede I."/>
            <person name="Drula E."/>
            <person name="Henrissat B."/>
            <person name="Morin E."/>
            <person name="Kohler A."/>
            <person name="Barry K."/>
            <person name="LaButti K."/>
            <person name="Morin E."/>
            <person name="Salamov A."/>
            <person name="Lipzen A."/>
            <person name="Mereny Z."/>
            <person name="Hegedus B."/>
            <person name="Baldrian P."/>
            <person name="Stursova M."/>
            <person name="Weitz H."/>
            <person name="Taylor A."/>
            <person name="Grigoriev I.V."/>
            <person name="Nagy L.G."/>
            <person name="Martin F."/>
            <person name="Kauserud H."/>
        </authorList>
    </citation>
    <scope>NUCLEOTIDE SEQUENCE</scope>
    <source>
        <strain evidence="3">CBHHK173m</strain>
    </source>
</reference>
<organism evidence="3 4">
    <name type="scientific">Mycena belliarum</name>
    <dbReference type="NCBI Taxonomy" id="1033014"/>
    <lineage>
        <taxon>Eukaryota</taxon>
        <taxon>Fungi</taxon>
        <taxon>Dikarya</taxon>
        <taxon>Basidiomycota</taxon>
        <taxon>Agaricomycotina</taxon>
        <taxon>Agaricomycetes</taxon>
        <taxon>Agaricomycetidae</taxon>
        <taxon>Agaricales</taxon>
        <taxon>Marasmiineae</taxon>
        <taxon>Mycenaceae</taxon>
        <taxon>Mycena</taxon>
    </lineage>
</organism>
<feature type="region of interest" description="Disordered" evidence="1">
    <location>
        <begin position="60"/>
        <end position="118"/>
    </location>
</feature>
<protein>
    <recommendedName>
        <fullName evidence="2">AAA-ATPase-like domain-containing protein</fullName>
    </recommendedName>
</protein>
<evidence type="ECO:0000256" key="1">
    <source>
        <dbReference type="SAM" id="MobiDB-lite"/>
    </source>
</evidence>
<feature type="compositionally biased region" description="Low complexity" evidence="1">
    <location>
        <begin position="69"/>
        <end position="83"/>
    </location>
</feature>
<name>A0AAD6U5L7_9AGAR</name>
<gene>
    <name evidence="3" type="ORF">B0H15DRAFT_180402</name>
</gene>
<feature type="compositionally biased region" description="Basic and acidic residues" evidence="1">
    <location>
        <begin position="33"/>
        <end position="43"/>
    </location>
</feature>